<sequence length="106" mass="12230">MDLELATVKKFCRIDHNYEDDLMLVYRDAAKSVIQGAVTKREKYSNFYEDNSMYVLAVLQLTKHYYDNRSATTEFNLKATPIGVLTLIQSLRQDYAKWVPTNGTPA</sequence>
<protein>
    <submittedName>
        <fullName evidence="1">Phage gp6-like head-tail connector protein</fullName>
    </submittedName>
</protein>
<dbReference type="CDD" id="cd08054">
    <property type="entry name" value="gp6"/>
    <property type="match status" value="1"/>
</dbReference>
<organism evidence="1 2">
    <name type="scientific">Listeria monocytogenes</name>
    <dbReference type="NCBI Taxonomy" id="1639"/>
    <lineage>
        <taxon>Bacteria</taxon>
        <taxon>Bacillati</taxon>
        <taxon>Bacillota</taxon>
        <taxon>Bacilli</taxon>
        <taxon>Bacillales</taxon>
        <taxon>Listeriaceae</taxon>
        <taxon>Listeria</taxon>
    </lineage>
</organism>
<dbReference type="InterPro" id="IPR006450">
    <property type="entry name" value="Phage_HK97_gp6-like"/>
</dbReference>
<dbReference type="AlphaFoldDB" id="A0A823DIN9"/>
<accession>A0A823DIN9</accession>
<name>A0A823DIN9_LISMN</name>
<gene>
    <name evidence="1" type="ORF">QD52_13575</name>
</gene>
<proteinExistence type="predicted"/>
<evidence type="ECO:0000313" key="1">
    <source>
        <dbReference type="EMBL" id="EAD1186112.1"/>
    </source>
</evidence>
<dbReference type="Gene3D" id="1.10.3230.30">
    <property type="entry name" value="Phage gp6-like head-tail connector protein"/>
    <property type="match status" value="1"/>
</dbReference>
<reference evidence="1 2" key="1">
    <citation type="submission" date="2018-06" db="EMBL/GenBank/DDBJ databases">
        <authorList>
            <consortium name="GenomeTrakr: Next Generation Sequencing Network for Food Pathogen Tracability"/>
        </authorList>
    </citation>
    <scope>NUCLEOTIDE SEQUENCE [LARGE SCALE GENOMIC DNA]</scope>
    <source>
        <strain evidence="1 2">FDA00008584</strain>
    </source>
</reference>
<dbReference type="EMBL" id="AAALRN010000007">
    <property type="protein sequence ID" value="EAD1186112.1"/>
    <property type="molecule type" value="Genomic_DNA"/>
</dbReference>
<dbReference type="NCBIfam" id="TIGR01560">
    <property type="entry name" value="put_DNA_pack"/>
    <property type="match status" value="1"/>
</dbReference>
<dbReference type="Proteomes" id="UP000403352">
    <property type="component" value="Unassembled WGS sequence"/>
</dbReference>
<comment type="caution">
    <text evidence="1">The sequence shown here is derived from an EMBL/GenBank/DDBJ whole genome shotgun (WGS) entry which is preliminary data.</text>
</comment>
<dbReference type="Pfam" id="PF05135">
    <property type="entry name" value="Phage_connect_1"/>
    <property type="match status" value="1"/>
</dbReference>
<dbReference type="InterPro" id="IPR021146">
    <property type="entry name" value="Phage_gp6-like_head-tail"/>
</dbReference>
<evidence type="ECO:0000313" key="2">
    <source>
        <dbReference type="Proteomes" id="UP000403352"/>
    </source>
</evidence>